<gene>
    <name evidence="1" type="ORF">H5410_059901</name>
</gene>
<evidence type="ECO:0000313" key="1">
    <source>
        <dbReference type="EMBL" id="KAG5570135.1"/>
    </source>
</evidence>
<dbReference type="Proteomes" id="UP000824120">
    <property type="component" value="Chromosome 12"/>
</dbReference>
<accession>A0A9J5W419</accession>
<evidence type="ECO:0000313" key="2">
    <source>
        <dbReference type="Proteomes" id="UP000824120"/>
    </source>
</evidence>
<comment type="caution">
    <text evidence="1">The sequence shown here is derived from an EMBL/GenBank/DDBJ whole genome shotgun (WGS) entry which is preliminary data.</text>
</comment>
<protein>
    <submittedName>
        <fullName evidence="1">Uncharacterized protein</fullName>
    </submittedName>
</protein>
<dbReference type="EMBL" id="JACXVP010000012">
    <property type="protein sequence ID" value="KAG5570135.1"/>
    <property type="molecule type" value="Genomic_DNA"/>
</dbReference>
<reference evidence="1 2" key="1">
    <citation type="submission" date="2020-09" db="EMBL/GenBank/DDBJ databases">
        <title>De no assembly of potato wild relative species, Solanum commersonii.</title>
        <authorList>
            <person name="Cho K."/>
        </authorList>
    </citation>
    <scope>NUCLEOTIDE SEQUENCE [LARGE SCALE GENOMIC DNA]</scope>
    <source>
        <strain evidence="1">LZ3.2</strain>
        <tissue evidence="1">Leaf</tissue>
    </source>
</reference>
<sequence>MKEWTCKVDMKSPTASTATNCPASFSVRKGVITCMCNQKGKPIAATPWVRTGQARCDELDPEGKPLAFTGKGFELETSTMEVPSPNHWATPKGDFTHFAEALSLTMTTIDCFDILIVLALLLGENRPTPPNAYMLLESREFPNSNYQPQQIGYLQQSSKLKAPHFHCNKMKYQHLNLQRVNLPCNTLLFTLGGREIVADRPSSQGKAYLYCNQRAKITEEENAV</sequence>
<keyword evidence="2" id="KW-1185">Reference proteome</keyword>
<proteinExistence type="predicted"/>
<organism evidence="1 2">
    <name type="scientific">Solanum commersonii</name>
    <name type="common">Commerson's wild potato</name>
    <name type="synonym">Commerson's nightshade</name>
    <dbReference type="NCBI Taxonomy" id="4109"/>
    <lineage>
        <taxon>Eukaryota</taxon>
        <taxon>Viridiplantae</taxon>
        <taxon>Streptophyta</taxon>
        <taxon>Embryophyta</taxon>
        <taxon>Tracheophyta</taxon>
        <taxon>Spermatophyta</taxon>
        <taxon>Magnoliopsida</taxon>
        <taxon>eudicotyledons</taxon>
        <taxon>Gunneridae</taxon>
        <taxon>Pentapetalae</taxon>
        <taxon>asterids</taxon>
        <taxon>lamiids</taxon>
        <taxon>Solanales</taxon>
        <taxon>Solanaceae</taxon>
        <taxon>Solanoideae</taxon>
        <taxon>Solaneae</taxon>
        <taxon>Solanum</taxon>
    </lineage>
</organism>
<name>A0A9J5W419_SOLCO</name>
<dbReference type="AlphaFoldDB" id="A0A9J5W419"/>